<feature type="region of interest" description="Disordered" evidence="3">
    <location>
        <begin position="18"/>
        <end position="39"/>
    </location>
</feature>
<feature type="domain" description="Class II aldolase/adducin N-terminal" evidence="4">
    <location>
        <begin position="8"/>
        <end position="210"/>
    </location>
</feature>
<evidence type="ECO:0000256" key="3">
    <source>
        <dbReference type="SAM" id="MobiDB-lite"/>
    </source>
</evidence>
<keyword evidence="6" id="KW-1185">Reference proteome</keyword>
<reference evidence="5 6" key="1">
    <citation type="submission" date="2018-07" db="EMBL/GenBank/DDBJ databases">
        <title>Genomic Encyclopedia of Type Strains, Phase IV (KMG-IV): sequencing the most valuable type-strain genomes for metagenomic binning, comparative biology and taxonomic classification.</title>
        <authorList>
            <person name="Goeker M."/>
        </authorList>
    </citation>
    <scope>NUCLEOTIDE SEQUENCE [LARGE SCALE GENOMIC DNA]</scope>
    <source>
        <strain evidence="5 6">DSM 44952</strain>
    </source>
</reference>
<name>A0A370GQ59_9NOCA</name>
<dbReference type="GO" id="GO:0016491">
    <property type="term" value="F:oxidoreductase activity"/>
    <property type="evidence" value="ECO:0007669"/>
    <property type="project" value="UniProtKB-KW"/>
</dbReference>
<dbReference type="AlphaFoldDB" id="A0A370GQ59"/>
<dbReference type="PRINTS" id="PR00081">
    <property type="entry name" value="GDHRDH"/>
</dbReference>
<dbReference type="Proteomes" id="UP000255355">
    <property type="component" value="Unassembled WGS sequence"/>
</dbReference>
<evidence type="ECO:0000313" key="6">
    <source>
        <dbReference type="Proteomes" id="UP000255355"/>
    </source>
</evidence>
<protein>
    <submittedName>
        <fullName evidence="5">Rhamnulose-1-phosphate aldolase/alcohol dehydrogenase</fullName>
    </submittedName>
</protein>
<dbReference type="PANTHER" id="PTHR43669:SF8">
    <property type="entry name" value="SHORT-CHAIN TYPE DEHYDROGENASE_REDUCTASE-RELATED"/>
    <property type="match status" value="1"/>
</dbReference>
<evidence type="ECO:0000256" key="2">
    <source>
        <dbReference type="ARBA" id="ARBA00023002"/>
    </source>
</evidence>
<dbReference type="Gene3D" id="3.40.50.720">
    <property type="entry name" value="NAD(P)-binding Rossmann-like Domain"/>
    <property type="match status" value="1"/>
</dbReference>
<comment type="caution">
    <text evidence="5">The sequence shown here is derived from an EMBL/GenBank/DDBJ whole genome shotgun (WGS) entry which is preliminary data.</text>
</comment>
<dbReference type="Pfam" id="PF00596">
    <property type="entry name" value="Aldolase_II"/>
    <property type="match status" value="1"/>
</dbReference>
<evidence type="ECO:0000256" key="1">
    <source>
        <dbReference type="ARBA" id="ARBA00006484"/>
    </source>
</evidence>
<accession>A0A370GQ59</accession>
<feature type="compositionally biased region" description="Polar residues" evidence="3">
    <location>
        <begin position="18"/>
        <end position="34"/>
    </location>
</feature>
<evidence type="ECO:0000313" key="5">
    <source>
        <dbReference type="EMBL" id="RDI44624.1"/>
    </source>
</evidence>
<dbReference type="SUPFAM" id="SSF51735">
    <property type="entry name" value="NAD(P)-binding Rossmann-fold domains"/>
    <property type="match status" value="1"/>
</dbReference>
<dbReference type="InterPro" id="IPR036291">
    <property type="entry name" value="NAD(P)-bd_dom_sf"/>
</dbReference>
<proteinExistence type="inferred from homology"/>
<keyword evidence="2" id="KW-0560">Oxidoreductase</keyword>
<dbReference type="EMBL" id="QQAZ01000016">
    <property type="protein sequence ID" value="RDI44624.1"/>
    <property type="molecule type" value="Genomic_DNA"/>
</dbReference>
<dbReference type="InterPro" id="IPR013454">
    <property type="entry name" value="Bifunc_RhaD/ADH"/>
</dbReference>
<dbReference type="STRING" id="1210089.GCA_001613165_07809"/>
<dbReference type="SMART" id="SM01007">
    <property type="entry name" value="Aldolase_II"/>
    <property type="match status" value="1"/>
</dbReference>
<dbReference type="Pfam" id="PF13561">
    <property type="entry name" value="adh_short_C2"/>
    <property type="match status" value="1"/>
</dbReference>
<sequence>MIHPTIAQLIGRSNRLGSNPKYTNYAGGNTSAKGTDTDPVTGEPVELMWVKGSGGDLGTLTAQGLAVLRLDRLHALTTVYPGPEREDEMVAALEYTLHGRGGATPSIDTAMHGLIEAAHVDHLHPDSGIALATAAEGAELTTTMFGDRVIWIPWRRPGFQLGLDIAEIRTQNPQAIGTILGGHGITAWGATSEEAEANSLTIIETVQRFIESHGRPAPFGNPLPGYASLPRCERHDKAAALAPLLRRLASTDRAQVGHFTDDPAVLEFLAHDQHPRLAELGTSCPDHFLRTKIKPLVLDLPANSTIEECRARLAELHAAYRAEYRAYYQRHATEDSPAMRGADPAIVLIPGVGMFSYGKDKQTARVAGEFYLNAINVMRGAEAISRYQPIDEAEKFRIEYWALEEAKLARMPEPEPLATRIALVTGAASGIGKAIARRLATEGACVVVADLDGAKARAVAAEIGSADVAIGISIDVTDEKQVQAAVDSCVLAFGGIDIVVNNAGLSLSKSLCDTTVEDWDLQHDVMARGSFLVSKAAAKALIDQRLGGDIIYIASKNSVAAGPDNIAYAAAKADQAHQVRLLAAELGEHGIKVNGINPDGVVRGSGIFASGWGAQRAAVYGVEESELGTFYAQRTLLKREVLPEHIANAVFALCTTDFSRTTGLHVPVDAGVVAAFLR</sequence>
<dbReference type="PRINTS" id="PR00080">
    <property type="entry name" value="SDRFAMILY"/>
</dbReference>
<organism evidence="5 6">
    <name type="scientific">Nocardia mexicana</name>
    <dbReference type="NCBI Taxonomy" id="279262"/>
    <lineage>
        <taxon>Bacteria</taxon>
        <taxon>Bacillati</taxon>
        <taxon>Actinomycetota</taxon>
        <taxon>Actinomycetes</taxon>
        <taxon>Mycobacteriales</taxon>
        <taxon>Nocardiaceae</taxon>
        <taxon>Nocardia</taxon>
    </lineage>
</organism>
<dbReference type="NCBIfam" id="TIGR02632">
    <property type="entry name" value="RhaD_aldol-ADH"/>
    <property type="match status" value="1"/>
</dbReference>
<dbReference type="InterPro" id="IPR002347">
    <property type="entry name" value="SDR_fam"/>
</dbReference>
<gene>
    <name evidence="5" type="ORF">DFR68_11610</name>
</gene>
<dbReference type="OrthoDB" id="9774430at2"/>
<dbReference type="RefSeq" id="WP_068032337.1">
    <property type="nucleotide sequence ID" value="NZ_QQAZ01000016.1"/>
</dbReference>
<dbReference type="PANTHER" id="PTHR43669">
    <property type="entry name" value="5-KETO-D-GLUCONATE 5-REDUCTASE"/>
    <property type="match status" value="1"/>
</dbReference>
<dbReference type="NCBIfam" id="NF006189">
    <property type="entry name" value="PRK08324.1-3"/>
    <property type="match status" value="1"/>
</dbReference>
<dbReference type="FunFam" id="3.40.50.720:FF:000084">
    <property type="entry name" value="Short-chain dehydrogenase reductase"/>
    <property type="match status" value="1"/>
</dbReference>
<dbReference type="InterPro" id="IPR036409">
    <property type="entry name" value="Aldolase_II/adducin_N_sf"/>
</dbReference>
<evidence type="ECO:0000259" key="4">
    <source>
        <dbReference type="SMART" id="SM01007"/>
    </source>
</evidence>
<comment type="similarity">
    <text evidence="1">Belongs to the short-chain dehydrogenases/reductases (SDR) family.</text>
</comment>
<dbReference type="InterPro" id="IPR001303">
    <property type="entry name" value="Aldolase_II/adducin_N"/>
</dbReference>
<dbReference type="NCBIfam" id="NF006188">
    <property type="entry name" value="PRK08324.1-1"/>
    <property type="match status" value="1"/>
</dbReference>
<dbReference type="SUPFAM" id="SSF53639">
    <property type="entry name" value="AraD/HMP-PK domain-like"/>
    <property type="match status" value="1"/>
</dbReference>
<dbReference type="Gene3D" id="3.40.225.10">
    <property type="entry name" value="Class II aldolase/adducin N-terminal domain"/>
    <property type="match status" value="1"/>
</dbReference>